<dbReference type="Pfam" id="PF12799">
    <property type="entry name" value="LRR_4"/>
    <property type="match status" value="1"/>
</dbReference>
<dbReference type="Gene3D" id="2.60.40.10">
    <property type="entry name" value="Immunoglobulins"/>
    <property type="match status" value="3"/>
</dbReference>
<dbReference type="EMBL" id="JNVC02000005">
    <property type="protein sequence ID" value="KEZ52174.1"/>
    <property type="molecule type" value="Genomic_DNA"/>
</dbReference>
<dbReference type="InterPro" id="IPR003961">
    <property type="entry name" value="FN3_dom"/>
</dbReference>
<gene>
    <name evidence="5" type="ORF">GS18_0213950</name>
</gene>
<evidence type="ECO:0000256" key="3">
    <source>
        <dbReference type="SAM" id="Phobius"/>
    </source>
</evidence>
<organism evidence="5 6">
    <name type="scientific">Metabacillus indicus</name>
    <name type="common">Bacillus indicus</name>
    <dbReference type="NCBI Taxonomy" id="246786"/>
    <lineage>
        <taxon>Bacteria</taxon>
        <taxon>Bacillati</taxon>
        <taxon>Bacillota</taxon>
        <taxon>Bacilli</taxon>
        <taxon>Bacillales</taxon>
        <taxon>Bacillaceae</taxon>
        <taxon>Metabacillus</taxon>
    </lineage>
</organism>
<dbReference type="PANTHER" id="PTHR46652">
    <property type="entry name" value="LEUCINE-RICH REPEAT AND IQ DOMAIN-CONTAINING PROTEIN 1-RELATED"/>
    <property type="match status" value="1"/>
</dbReference>
<dbReference type="InterPro" id="IPR025875">
    <property type="entry name" value="Leu-rich_rpt_4"/>
</dbReference>
<feature type="domain" description="Fibronectin type-III" evidence="4">
    <location>
        <begin position="504"/>
        <end position="597"/>
    </location>
</feature>
<dbReference type="RefSeq" id="WP_029567008.1">
    <property type="nucleotide sequence ID" value="NZ_JNVC02000005.1"/>
</dbReference>
<dbReference type="Proteomes" id="UP000028549">
    <property type="component" value="Unassembled WGS sequence"/>
</dbReference>
<comment type="caution">
    <text evidence="5">The sequence shown here is derived from an EMBL/GenBank/DDBJ whole genome shotgun (WGS) entry which is preliminary data.</text>
</comment>
<protein>
    <recommendedName>
        <fullName evidence="4">Fibronectin type-III domain-containing protein</fullName>
    </recommendedName>
</protein>
<dbReference type="PROSITE" id="PS50853">
    <property type="entry name" value="FN3"/>
    <property type="match status" value="1"/>
</dbReference>
<reference evidence="5 6" key="1">
    <citation type="journal article" date="2005" name="Int. J. Syst. Evol. Microbiol.">
        <title>Bacillus cibi sp. nov., isolated from jeotgal, a traditional Korean fermented seafood.</title>
        <authorList>
            <person name="Yoon J.H."/>
            <person name="Lee C.H."/>
            <person name="Oh T.K."/>
        </authorList>
    </citation>
    <scope>NUCLEOTIDE SEQUENCE [LARGE SCALE GENOMIC DNA]</scope>
    <source>
        <strain evidence="5 6">DSM 16189</strain>
    </source>
</reference>
<keyword evidence="3" id="KW-0812">Transmembrane</keyword>
<evidence type="ECO:0000259" key="4">
    <source>
        <dbReference type="PROSITE" id="PS50853"/>
    </source>
</evidence>
<dbReference type="OrthoDB" id="2786233at2"/>
<proteinExistence type="predicted"/>
<dbReference type="SUPFAM" id="SSF52058">
    <property type="entry name" value="L domain-like"/>
    <property type="match status" value="3"/>
</dbReference>
<accession>A0A084GXW2</accession>
<keyword evidence="2" id="KW-0677">Repeat</keyword>
<keyword evidence="1" id="KW-0433">Leucine-rich repeat</keyword>
<dbReference type="SMART" id="SM00060">
    <property type="entry name" value="FN3"/>
    <property type="match status" value="4"/>
</dbReference>
<dbReference type="SMART" id="SM00365">
    <property type="entry name" value="LRR_SD22"/>
    <property type="match status" value="5"/>
</dbReference>
<dbReference type="InterPro" id="IPR050836">
    <property type="entry name" value="SDS22/Internalin_LRR"/>
</dbReference>
<evidence type="ECO:0000313" key="5">
    <source>
        <dbReference type="EMBL" id="KEZ52174.1"/>
    </source>
</evidence>
<dbReference type="InterPro" id="IPR032675">
    <property type="entry name" value="LRR_dom_sf"/>
</dbReference>
<dbReference type="Gene3D" id="3.80.10.10">
    <property type="entry name" value="Ribonuclease Inhibitor"/>
    <property type="match status" value="3"/>
</dbReference>
<dbReference type="InterPro" id="IPR013783">
    <property type="entry name" value="Ig-like_fold"/>
</dbReference>
<evidence type="ECO:0000256" key="1">
    <source>
        <dbReference type="ARBA" id="ARBA00022614"/>
    </source>
</evidence>
<keyword evidence="3" id="KW-0472">Membrane</keyword>
<keyword evidence="6" id="KW-1185">Reference proteome</keyword>
<dbReference type="STRING" id="246786.GS18_0213950"/>
<dbReference type="Pfam" id="PF00041">
    <property type="entry name" value="fn3"/>
    <property type="match status" value="2"/>
</dbReference>
<feature type="transmembrane region" description="Helical" evidence="3">
    <location>
        <begin position="1419"/>
        <end position="1439"/>
    </location>
</feature>
<evidence type="ECO:0000256" key="2">
    <source>
        <dbReference type="ARBA" id="ARBA00022737"/>
    </source>
</evidence>
<dbReference type="InterPro" id="IPR001611">
    <property type="entry name" value="Leu-rich_rpt"/>
</dbReference>
<dbReference type="PROSITE" id="PS51450">
    <property type="entry name" value="LRR"/>
    <property type="match status" value="8"/>
</dbReference>
<dbReference type="CDD" id="cd00063">
    <property type="entry name" value="FN3"/>
    <property type="match status" value="2"/>
</dbReference>
<sequence length="1445" mass="161847">MKKGLSVFIAFTLVLTLLAPFTVKAEAALNLNWHSMKNISGGTELIWTTISDGSQKETFIVQKGDKQAEVSAELVDEFNSRSSTERTYKWIDADVKEGETSVYTVMLSENKEVRTTSVPITYTLGGGEVKLQDEGEEIPEHEDHSFVLNIRNEGSKIIVSWPEYKTDKAVEYMLYLESETLGKYTEASEYVLSDAEKGKEYRFKMNVIVEGEVQASKEAAVRAEGTQSKDFTVFLYPLNDTILDASWLYNQAASYNLFLNGKLIEEKSKELTYRFENLSSDTEYEVSVEALDEKGAVLSKSSAKTKTSAAPKGKLIEIKDEAVKRAILDQLGLSRDIVESDMKKLSTLTVSNAEDLAGLEAASNLVRLEVTYSRLNDLNVLSSLNKLEYLDLSYTESGDYTSLKNIPSLKTLNLTGTFIKDLSVLSNLINLQLLSVSQTDVSDLKALGSLKNLEELDISYTQVKSIKDLESVPSLKKVIFFGPGSLYLIGEINSFQNKNVEFITDESLEIIFDSIKPHDNGALLSWSFEGSGKLDHYKLTVNHESIIIPSKKRDMTYEITGLKPDQTYTFKLEAFDRRDGLIGTASSFFKTLKLPAGEKIVFTDKNLEEAIKDHFGFNRDIVASDMEHLTELDLSDKEIKDLTGLEFAVNLHTLMVSFNKIKSIKPIEKLVSLHTLSLDGNPVSNFNPLKKLSKLTFLDLSYTGIKDLSVLSGQSDLQRLLVAGNGLKSLKDMPKMDRLLTLVAAENKFSSLESLQKYENLAHLILWDNPLASLDGLKDFEQVVYLDIGLTKVTDIKELRKLKKLQYVNLLDIKTLDLTYKSENRKVVKELEANNVYVDYNVMLDFYSTAVTENSISVEWEQTGEMEVESYRLIANGKTVKGAGALDSNASGYKINNLTEKTDYLIELAAINKKGEILEKVAIEEKTLSNPVTPKITFKDKNLEKYIKEQLGITRQLHQEDMLKIYTLELENSSVKDLTELKDAENLEWFSVIKNTAPLDLTPLSGLKNVKGVAIDDTEIKDFTVLKNMSLKYLEVYNTELADLSFMKDMENLEFAALSENQISDLSLFASSNLDELISLNLSGNKIKDTEGLQGLAGALESLDLSKNPLENTGGLKSLDSLAFLSMSKTPIRDIEFLLDLTSLEFVSLYGSKSLDFTIGTKTYNTIKVLQDNGVVVEYEHTSNPEIYVNDVSDSSISISWDHMLPQKSGEYLVMLNEDIVTALSGDRVSYTFENLDPDTDYSIEIAGQQNGEIINAAYQEASTLANGQIERVIKEANLYFVDENGNAAENVEFDLVSLDKFNEEFYSFGTSNEEGKLLDLTGYEPKDTFDLLVGSYELYAVTEGGREFVYRFEVEDERDYVKQPLLFLVKSLNSQPNDSSHEDRETVHVPISDNIVQPVKKYEDNKNSNSRLPATASYSFNLLVLGVIFLIVGAGMLVRKNSFK</sequence>
<name>A0A084GXW2_METID</name>
<evidence type="ECO:0000313" key="6">
    <source>
        <dbReference type="Proteomes" id="UP000028549"/>
    </source>
</evidence>
<dbReference type="InterPro" id="IPR036116">
    <property type="entry name" value="FN3_sf"/>
</dbReference>
<dbReference type="SUPFAM" id="SSF49265">
    <property type="entry name" value="Fibronectin type III"/>
    <property type="match status" value="2"/>
</dbReference>
<dbReference type="PANTHER" id="PTHR46652:SF8">
    <property type="entry name" value="LEUCINE RICH REPEAT CONTAINING 23"/>
    <property type="match status" value="1"/>
</dbReference>
<keyword evidence="3" id="KW-1133">Transmembrane helix</keyword>